<dbReference type="SMART" id="SM00233">
    <property type="entry name" value="PH"/>
    <property type="match status" value="1"/>
</dbReference>
<dbReference type="Pfam" id="PF00169">
    <property type="entry name" value="PH"/>
    <property type="match status" value="1"/>
</dbReference>
<dbReference type="InterPro" id="IPR011993">
    <property type="entry name" value="PH-like_dom_sf"/>
</dbReference>
<dbReference type="CDD" id="cd00821">
    <property type="entry name" value="PH"/>
    <property type="match status" value="1"/>
</dbReference>
<dbReference type="AlphaFoldDB" id="A0A7S1WIJ9"/>
<gene>
    <name evidence="3" type="ORF">ACAT0790_LOCUS47204</name>
</gene>
<accession>A0A7S1WIJ9</accession>
<reference evidence="3" key="1">
    <citation type="submission" date="2021-01" db="EMBL/GenBank/DDBJ databases">
        <authorList>
            <person name="Corre E."/>
            <person name="Pelletier E."/>
            <person name="Niang G."/>
            <person name="Scheremetjew M."/>
            <person name="Finn R."/>
            <person name="Kale V."/>
            <person name="Holt S."/>
            <person name="Cochrane G."/>
            <person name="Meng A."/>
            <person name="Brown T."/>
            <person name="Cohen L."/>
        </authorList>
    </citation>
    <scope>NUCLEOTIDE SEQUENCE</scope>
    <source>
        <strain evidence="3">OF101</strain>
    </source>
</reference>
<evidence type="ECO:0000256" key="1">
    <source>
        <dbReference type="SAM" id="MobiDB-lite"/>
    </source>
</evidence>
<dbReference type="SUPFAM" id="SSF50729">
    <property type="entry name" value="PH domain-like"/>
    <property type="match status" value="1"/>
</dbReference>
<name>A0A7S1WIJ9_ALECA</name>
<feature type="domain" description="PH" evidence="2">
    <location>
        <begin position="40"/>
        <end position="158"/>
    </location>
</feature>
<evidence type="ECO:0000259" key="2">
    <source>
        <dbReference type="PROSITE" id="PS50003"/>
    </source>
</evidence>
<organism evidence="3">
    <name type="scientific">Alexandrium catenella</name>
    <name type="common">Red tide dinoflagellate</name>
    <name type="synonym">Gonyaulax catenella</name>
    <dbReference type="NCBI Taxonomy" id="2925"/>
    <lineage>
        <taxon>Eukaryota</taxon>
        <taxon>Sar</taxon>
        <taxon>Alveolata</taxon>
        <taxon>Dinophyceae</taxon>
        <taxon>Gonyaulacales</taxon>
        <taxon>Pyrocystaceae</taxon>
        <taxon>Alexandrium</taxon>
    </lineage>
</organism>
<dbReference type="Gene3D" id="2.30.29.30">
    <property type="entry name" value="Pleckstrin-homology domain (PH domain)/Phosphotyrosine-binding domain (PTB)"/>
    <property type="match status" value="1"/>
</dbReference>
<sequence>MEPDPQKKGQQEEWKVPIWQEPVREAKVELAKHEDGPLIYAKREGFLQKRAGKSRFRWNVRYFELRECKLRWWRPKFSEQLFQPRMPSVAKADSRRDPVRCLDLTQLATITRTKVKFPYSTRLLLRFKESYTDYELEIRAEKEAEIIGWFKVLVRFTMEVVEEEKAKEEEEDTQAGTEDRGAASDTDGGP</sequence>
<protein>
    <recommendedName>
        <fullName evidence="2">PH domain-containing protein</fullName>
    </recommendedName>
</protein>
<proteinExistence type="predicted"/>
<dbReference type="PROSITE" id="PS50003">
    <property type="entry name" value="PH_DOMAIN"/>
    <property type="match status" value="1"/>
</dbReference>
<evidence type="ECO:0000313" key="3">
    <source>
        <dbReference type="EMBL" id="CAD9170435.1"/>
    </source>
</evidence>
<dbReference type="InterPro" id="IPR001849">
    <property type="entry name" value="PH_domain"/>
</dbReference>
<feature type="region of interest" description="Disordered" evidence="1">
    <location>
        <begin position="163"/>
        <end position="190"/>
    </location>
</feature>
<dbReference type="EMBL" id="HBGE01078964">
    <property type="protein sequence ID" value="CAD9170435.1"/>
    <property type="molecule type" value="Transcribed_RNA"/>
</dbReference>